<dbReference type="InterPro" id="IPR013780">
    <property type="entry name" value="Glyco_hydro_b"/>
</dbReference>
<dbReference type="Proteomes" id="UP000502248">
    <property type="component" value="Chromosome"/>
</dbReference>
<dbReference type="InterPro" id="IPR001547">
    <property type="entry name" value="Glyco_hydro_5"/>
</dbReference>
<dbReference type="SUPFAM" id="SSF51445">
    <property type="entry name" value="(Trans)glycosidases"/>
    <property type="match status" value="1"/>
</dbReference>
<evidence type="ECO:0000256" key="4">
    <source>
        <dbReference type="RuleBase" id="RU361153"/>
    </source>
</evidence>
<dbReference type="GO" id="GO:0000272">
    <property type="term" value="P:polysaccharide catabolic process"/>
    <property type="evidence" value="ECO:0007669"/>
    <property type="project" value="InterPro"/>
</dbReference>
<dbReference type="GO" id="GO:0016042">
    <property type="term" value="P:lipid catabolic process"/>
    <property type="evidence" value="ECO:0007669"/>
    <property type="project" value="UniProtKB-ARBA"/>
</dbReference>
<dbReference type="PANTHER" id="PTHR31308">
    <property type="match status" value="1"/>
</dbReference>
<evidence type="ECO:0000313" key="7">
    <source>
        <dbReference type="EMBL" id="QJD87094.1"/>
    </source>
</evidence>
<dbReference type="InterPro" id="IPR052066">
    <property type="entry name" value="Glycosphingolipid_Hydrolases"/>
</dbReference>
<dbReference type="GO" id="GO:1901136">
    <property type="term" value="P:carbohydrate derivative catabolic process"/>
    <property type="evidence" value="ECO:0007669"/>
    <property type="project" value="UniProtKB-ARBA"/>
</dbReference>
<dbReference type="EMBL" id="CP051680">
    <property type="protein sequence ID" value="QJD87094.1"/>
    <property type="molecule type" value="Genomic_DNA"/>
</dbReference>
<evidence type="ECO:0000256" key="1">
    <source>
        <dbReference type="ARBA" id="ARBA00005641"/>
    </source>
</evidence>
<dbReference type="InterPro" id="IPR041036">
    <property type="entry name" value="GH5_C"/>
</dbReference>
<evidence type="ECO:0000256" key="3">
    <source>
        <dbReference type="ARBA" id="ARBA00023295"/>
    </source>
</evidence>
<gene>
    <name evidence="7" type="ORF">HH215_30585</name>
</gene>
<sequence length="497" mass="56270">MKPISVDGSRFVDAQGRHVILHGISMVCKDKSKGYIDDWSEEDFRKLRQWGFNVIRLGIIWDGVEPNPGEYDVRYIEKIREQIRLAYRFGIYVFLDMHQDLFSSRFSDGAPGWATLTDGHSYAPTALWSDAYLFDRAVQTAFDHFWANSPASDGVGLQDHYAAAWRFVAARLRDEPNLIGYDLMNEPFIGSKVEEMVGGMFTSYGELAAEYTGQPAPDVEQLFEIWSHPEQKLQALSLLDSPDAYRRIMEATAPAQVVFERSVLTPFFRKVGQAIREEDPDGILFLETNYFSNLGVPSSILPVTDVQDRRDGQQAFAPHGYDLVTDSEYVHAANSGRVDYIFESHERTRSRLEMPMLIGEWGAYGESELAEEAALQVQRNFERLLCSDAYWCYLYPEMDRYSSFNAVCRSYPMATSGTLLSYSYDRDRNAFNMEWEEDAHAKAPTLVFLQNIQAAISAGLRLSPMTSGYEWSSLKDTKAGVLSILPSGGGRRTLTVG</sequence>
<feature type="domain" description="Glycoside hydrolase family 5" evidence="5">
    <location>
        <begin position="12"/>
        <end position="189"/>
    </location>
</feature>
<dbReference type="InterPro" id="IPR017853">
    <property type="entry name" value="GH"/>
</dbReference>
<keyword evidence="2 4" id="KW-0378">Hydrolase</keyword>
<comment type="similarity">
    <text evidence="1 4">Belongs to the glycosyl hydrolase 5 (cellulase A) family.</text>
</comment>
<proteinExistence type="inferred from homology"/>
<protein>
    <submittedName>
        <fullName evidence="7">Cellulase family glycosylhydrolase</fullName>
    </submittedName>
</protein>
<name>A0A7Z2ZPE7_9BACL</name>
<dbReference type="Pfam" id="PF18564">
    <property type="entry name" value="Glyco_hydro_5_C"/>
    <property type="match status" value="1"/>
</dbReference>
<accession>A0A7Z2ZPE7</accession>
<feature type="domain" description="Glycoside hydrolase family 5 C-terminal" evidence="6">
    <location>
        <begin position="409"/>
        <end position="473"/>
    </location>
</feature>
<dbReference type="AlphaFoldDB" id="A0A7Z2ZPE7"/>
<reference evidence="7 8" key="1">
    <citation type="submission" date="2020-04" db="EMBL/GenBank/DDBJ databases">
        <title>Genome sequencing of novel species.</title>
        <authorList>
            <person name="Heo J."/>
            <person name="Kim S.-J."/>
            <person name="Kim J.-S."/>
            <person name="Hong S.-B."/>
            <person name="Kwon S.-W."/>
        </authorList>
    </citation>
    <scope>NUCLEOTIDE SEQUENCE [LARGE SCALE GENOMIC DNA]</scope>
    <source>
        <strain evidence="7 8">MFER-1</strain>
    </source>
</reference>
<dbReference type="PANTHER" id="PTHR31308:SF3">
    <property type="entry name" value="ENDOGLYCOCERAMIDASE"/>
    <property type="match status" value="1"/>
</dbReference>
<evidence type="ECO:0000259" key="5">
    <source>
        <dbReference type="Pfam" id="PF00150"/>
    </source>
</evidence>
<evidence type="ECO:0000313" key="8">
    <source>
        <dbReference type="Proteomes" id="UP000502248"/>
    </source>
</evidence>
<dbReference type="Gene3D" id="2.60.40.1180">
    <property type="entry name" value="Golgi alpha-mannosidase II"/>
    <property type="match status" value="1"/>
</dbReference>
<evidence type="ECO:0000256" key="2">
    <source>
        <dbReference type="ARBA" id="ARBA00022801"/>
    </source>
</evidence>
<evidence type="ECO:0000259" key="6">
    <source>
        <dbReference type="Pfam" id="PF18564"/>
    </source>
</evidence>
<dbReference type="RefSeq" id="WP_169283340.1">
    <property type="nucleotide sequence ID" value="NZ_CP051680.1"/>
</dbReference>
<keyword evidence="3 4" id="KW-0326">Glycosidase</keyword>
<feature type="domain" description="Glycoside hydrolase family 5" evidence="5">
    <location>
        <begin position="264"/>
        <end position="393"/>
    </location>
</feature>
<dbReference type="Gene3D" id="3.20.20.80">
    <property type="entry name" value="Glycosidases"/>
    <property type="match status" value="1"/>
</dbReference>
<keyword evidence="8" id="KW-1185">Reference proteome</keyword>
<dbReference type="Pfam" id="PF00150">
    <property type="entry name" value="Cellulase"/>
    <property type="match status" value="2"/>
</dbReference>
<dbReference type="KEGG" id="cheb:HH215_30585"/>
<organism evidence="7 8">
    <name type="scientific">Cohnella herbarum</name>
    <dbReference type="NCBI Taxonomy" id="2728023"/>
    <lineage>
        <taxon>Bacteria</taxon>
        <taxon>Bacillati</taxon>
        <taxon>Bacillota</taxon>
        <taxon>Bacilli</taxon>
        <taxon>Bacillales</taxon>
        <taxon>Paenibacillaceae</taxon>
        <taxon>Cohnella</taxon>
    </lineage>
</organism>
<dbReference type="GO" id="GO:0004553">
    <property type="term" value="F:hydrolase activity, hydrolyzing O-glycosyl compounds"/>
    <property type="evidence" value="ECO:0007669"/>
    <property type="project" value="InterPro"/>
</dbReference>